<gene>
    <name evidence="7" type="ORF">ERS852473_01832</name>
</gene>
<name>A0ABM9URG9_SARVE</name>
<dbReference type="PANTHER" id="PTHR43077">
    <property type="entry name" value="TRANSPORT PERMEASE YVFS-RELATED"/>
    <property type="match status" value="1"/>
</dbReference>
<dbReference type="Pfam" id="PF01061">
    <property type="entry name" value="ABC2_membrane"/>
    <property type="match status" value="1"/>
</dbReference>
<evidence type="ECO:0000313" key="7">
    <source>
        <dbReference type="EMBL" id="CUO08002.1"/>
    </source>
</evidence>
<dbReference type="NCBIfam" id="TIGR03062">
    <property type="entry name" value="pip_yhgE_Cterm"/>
    <property type="match status" value="1"/>
</dbReference>
<evidence type="ECO:0000256" key="4">
    <source>
        <dbReference type="ARBA" id="ARBA00023136"/>
    </source>
</evidence>
<dbReference type="NCBIfam" id="TIGR03061">
    <property type="entry name" value="pip_yhgE_Nterm"/>
    <property type="match status" value="1"/>
</dbReference>
<dbReference type="InterPro" id="IPR051328">
    <property type="entry name" value="T7SS_ABC-Transporter"/>
</dbReference>
<sequence length="716" mass="77687">MKNCFKVLKRDLGALIKNPVAILIVAGLCILPSFYAWVNIAAVWNPYGNTSDVCVAVVNNDTGATLDGKEINLGNDVVDKLKGNDKIGWRFVDEQEAQNGLLSGKYYAEIEIPKDFSEDLASVTSDNPVKPDIIYKVNTKESPVAGKITEVAQSNLVNEISSSFIESVSETMFSKVNGYGDNLNSQRDNILKIKSAIIYLNNNMNSIEDALKNINSNSNSLNTTLGLLKGEIPTISQGINSLSNININTQDFVSSAKSSVDTSYNTLKTNYTTIQSEIGSVSGLLDNLKNLVSNNGNSEDKLNTINEAINKITTINTLINANISFLEGFNNSKLDSAINDLKTLQNFLDTQKTALENAKNIIGSGQELSNTVINTLIDNGNSAKTQINNIVNTVNNVTMPELNNIGNEILSATNDATKIIGTSKGLIDQINTILNTATTGTNMASNMSSELISKLNEYKEPIANLATQLEKVNDNDLSQIVSILQSNPKVVGSFASSPFNIDEQVLYAVPNYGSAMAPIYTVLALWVGALLLTSLLSTKSKDFEGSEKISVRQKHFGKMMFFVILGALQGLIVCLGDKYILGVYTVNFPLMILFSVLSAVTFTIIVFTFVSVFGNIGKAICIVLMVLQLAGSGGTYPIQVVPKIFQILQPFFPFTYAVGGFREAIAGPLLSSVIKDIEILVIMAIIFILAGFFLKNLLNKKVEKFEEEFKKSGVGE</sequence>
<evidence type="ECO:0000313" key="8">
    <source>
        <dbReference type="Proteomes" id="UP000095488"/>
    </source>
</evidence>
<feature type="transmembrane region" description="Helical" evidence="5">
    <location>
        <begin position="620"/>
        <end position="638"/>
    </location>
</feature>
<organism evidence="7 8">
    <name type="scientific">Sarcina ventriculi</name>
    <name type="common">Clostridium ventriculi</name>
    <dbReference type="NCBI Taxonomy" id="1267"/>
    <lineage>
        <taxon>Bacteria</taxon>
        <taxon>Bacillati</taxon>
        <taxon>Bacillota</taxon>
        <taxon>Clostridia</taxon>
        <taxon>Eubacteriales</taxon>
        <taxon>Clostridiaceae</taxon>
        <taxon>Sarcina</taxon>
    </lineage>
</organism>
<reference evidence="7 8" key="1">
    <citation type="submission" date="2015-09" db="EMBL/GenBank/DDBJ databases">
        <authorList>
            <consortium name="Pathogen Informatics"/>
        </authorList>
    </citation>
    <scope>NUCLEOTIDE SEQUENCE [LARGE SCALE GENOMIC DNA]</scope>
    <source>
        <strain evidence="7 8">2789STDY5834858</strain>
    </source>
</reference>
<dbReference type="Proteomes" id="UP000095488">
    <property type="component" value="Unassembled WGS sequence"/>
</dbReference>
<evidence type="ECO:0000256" key="5">
    <source>
        <dbReference type="SAM" id="Phobius"/>
    </source>
</evidence>
<dbReference type="Gene3D" id="3.40.1710.10">
    <property type="entry name" value="abc type-2 transporter like domain"/>
    <property type="match status" value="1"/>
</dbReference>
<feature type="transmembrane region" description="Helical" evidence="5">
    <location>
        <begin position="592"/>
        <end position="613"/>
    </location>
</feature>
<dbReference type="RefSeq" id="WP_055259710.1">
    <property type="nucleotide sequence ID" value="NZ_CABIXL010000006.1"/>
</dbReference>
<evidence type="ECO:0000256" key="1">
    <source>
        <dbReference type="ARBA" id="ARBA00004141"/>
    </source>
</evidence>
<proteinExistence type="predicted"/>
<keyword evidence="3 5" id="KW-1133">Transmembrane helix</keyword>
<accession>A0ABM9URG9</accession>
<feature type="transmembrane region" description="Helical" evidence="5">
    <location>
        <begin position="20"/>
        <end position="44"/>
    </location>
</feature>
<dbReference type="InterPro" id="IPR017500">
    <property type="entry name" value="Phage_infect_YhgE_N"/>
</dbReference>
<feature type="domain" description="ABC-2 type transporter transmembrane" evidence="6">
    <location>
        <begin position="555"/>
        <end position="664"/>
    </location>
</feature>
<dbReference type="PANTHER" id="PTHR43077:SF10">
    <property type="entry name" value="TRANSPORT PERMEASE PROTEIN"/>
    <property type="match status" value="1"/>
</dbReference>
<evidence type="ECO:0000256" key="2">
    <source>
        <dbReference type="ARBA" id="ARBA00022692"/>
    </source>
</evidence>
<dbReference type="InterPro" id="IPR013525">
    <property type="entry name" value="ABC2_TM"/>
</dbReference>
<keyword evidence="2 5" id="KW-0812">Transmembrane</keyword>
<comment type="subcellular location">
    <subcellularLocation>
        <location evidence="1">Membrane</location>
        <topology evidence="1">Multi-pass membrane protein</topology>
    </subcellularLocation>
</comment>
<feature type="transmembrane region" description="Helical" evidence="5">
    <location>
        <begin position="559"/>
        <end position="580"/>
    </location>
</feature>
<comment type="caution">
    <text evidence="7">The sequence shown here is derived from an EMBL/GenBank/DDBJ whole genome shotgun (WGS) entry which is preliminary data.</text>
</comment>
<evidence type="ECO:0000259" key="6">
    <source>
        <dbReference type="Pfam" id="PF01061"/>
    </source>
</evidence>
<evidence type="ECO:0000256" key="3">
    <source>
        <dbReference type="ARBA" id="ARBA00022989"/>
    </source>
</evidence>
<feature type="transmembrane region" description="Helical" evidence="5">
    <location>
        <begin position="677"/>
        <end position="694"/>
    </location>
</feature>
<dbReference type="EMBL" id="CYZR01000006">
    <property type="protein sequence ID" value="CUO08002.1"/>
    <property type="molecule type" value="Genomic_DNA"/>
</dbReference>
<feature type="transmembrane region" description="Helical" evidence="5">
    <location>
        <begin position="519"/>
        <end position="538"/>
    </location>
</feature>
<keyword evidence="4 5" id="KW-0472">Membrane</keyword>
<dbReference type="InterPro" id="IPR017501">
    <property type="entry name" value="Phage_infect_YhgE_C"/>
</dbReference>
<protein>
    <submittedName>
        <fullName evidence="7">YhgE/Pip N-terminal domain</fullName>
    </submittedName>
</protein>
<keyword evidence="8" id="KW-1185">Reference proteome</keyword>